<feature type="compositionally biased region" description="Pro residues" evidence="1">
    <location>
        <begin position="758"/>
        <end position="772"/>
    </location>
</feature>
<feature type="compositionally biased region" description="Basic and acidic residues" evidence="1">
    <location>
        <begin position="322"/>
        <end position="331"/>
    </location>
</feature>
<feature type="compositionally biased region" description="Basic and acidic residues" evidence="1">
    <location>
        <begin position="126"/>
        <end position="138"/>
    </location>
</feature>
<dbReference type="AlphaFoldDB" id="A0A5C5FU53"/>
<comment type="caution">
    <text evidence="2">The sequence shown here is derived from an EMBL/GenBank/DDBJ whole genome shotgun (WGS) entry which is preliminary data.</text>
</comment>
<evidence type="ECO:0000313" key="3">
    <source>
        <dbReference type="Proteomes" id="UP000311382"/>
    </source>
</evidence>
<feature type="compositionally biased region" description="Pro residues" evidence="1">
    <location>
        <begin position="820"/>
        <end position="829"/>
    </location>
</feature>
<gene>
    <name evidence="2" type="ORF">DMC30DRAFT_253893</name>
</gene>
<feature type="compositionally biased region" description="Low complexity" evidence="1">
    <location>
        <begin position="460"/>
        <end position="493"/>
    </location>
</feature>
<feature type="region of interest" description="Disordered" evidence="1">
    <location>
        <begin position="45"/>
        <end position="867"/>
    </location>
</feature>
<feature type="compositionally biased region" description="Low complexity" evidence="1">
    <location>
        <begin position="582"/>
        <end position="604"/>
    </location>
</feature>
<dbReference type="STRING" id="5288.A0A5C5FU53"/>
<protein>
    <submittedName>
        <fullName evidence="2">Uncharacterized protein</fullName>
    </submittedName>
</protein>
<proteinExistence type="predicted"/>
<feature type="compositionally biased region" description="Low complexity" evidence="1">
    <location>
        <begin position="611"/>
        <end position="620"/>
    </location>
</feature>
<keyword evidence="3" id="KW-1185">Reference proteome</keyword>
<feature type="compositionally biased region" description="Basic and acidic residues" evidence="1">
    <location>
        <begin position="252"/>
        <end position="279"/>
    </location>
</feature>
<organism evidence="2 3">
    <name type="scientific">Rhodotorula diobovata</name>
    <dbReference type="NCBI Taxonomy" id="5288"/>
    <lineage>
        <taxon>Eukaryota</taxon>
        <taxon>Fungi</taxon>
        <taxon>Dikarya</taxon>
        <taxon>Basidiomycota</taxon>
        <taxon>Pucciniomycotina</taxon>
        <taxon>Microbotryomycetes</taxon>
        <taxon>Sporidiobolales</taxon>
        <taxon>Sporidiobolaceae</taxon>
        <taxon>Rhodotorula</taxon>
    </lineage>
</organism>
<feature type="compositionally biased region" description="Basic and acidic residues" evidence="1">
    <location>
        <begin position="192"/>
        <end position="203"/>
    </location>
</feature>
<evidence type="ECO:0000256" key="1">
    <source>
        <dbReference type="SAM" id="MobiDB-lite"/>
    </source>
</evidence>
<name>A0A5C5FU53_9BASI</name>
<reference evidence="2 3" key="1">
    <citation type="submission" date="2019-03" db="EMBL/GenBank/DDBJ databases">
        <title>Rhodosporidium diobovatum UCD-FST 08-225 genome sequencing, assembly, and annotation.</title>
        <authorList>
            <person name="Fakankun I.U."/>
            <person name="Fristensky B."/>
            <person name="Levin D.B."/>
        </authorList>
    </citation>
    <scope>NUCLEOTIDE SEQUENCE [LARGE SCALE GENOMIC DNA]</scope>
    <source>
        <strain evidence="2 3">UCD-FST 08-225</strain>
    </source>
</reference>
<feature type="compositionally biased region" description="Basic and acidic residues" evidence="1">
    <location>
        <begin position="69"/>
        <end position="87"/>
    </location>
</feature>
<feature type="compositionally biased region" description="Polar residues" evidence="1">
    <location>
        <begin position="626"/>
        <end position="635"/>
    </location>
</feature>
<feature type="compositionally biased region" description="Low complexity" evidence="1">
    <location>
        <begin position="541"/>
        <end position="558"/>
    </location>
</feature>
<feature type="compositionally biased region" description="Pro residues" evidence="1">
    <location>
        <begin position="712"/>
        <end position="746"/>
    </location>
</feature>
<feature type="compositionally biased region" description="Low complexity" evidence="1">
    <location>
        <begin position="399"/>
        <end position="412"/>
    </location>
</feature>
<feature type="compositionally biased region" description="Pro residues" evidence="1">
    <location>
        <begin position="662"/>
        <end position="677"/>
    </location>
</feature>
<feature type="compositionally biased region" description="Pro residues" evidence="1">
    <location>
        <begin position="687"/>
        <end position="701"/>
    </location>
</feature>
<evidence type="ECO:0000313" key="2">
    <source>
        <dbReference type="EMBL" id="TNY20437.1"/>
    </source>
</evidence>
<dbReference type="EMBL" id="SOZI01000067">
    <property type="protein sequence ID" value="TNY20437.1"/>
    <property type="molecule type" value="Genomic_DNA"/>
</dbReference>
<feature type="compositionally biased region" description="Basic and acidic residues" evidence="1">
    <location>
        <begin position="155"/>
        <end position="176"/>
    </location>
</feature>
<feature type="compositionally biased region" description="Low complexity" evidence="1">
    <location>
        <begin position="435"/>
        <end position="444"/>
    </location>
</feature>
<feature type="compositionally biased region" description="Pro residues" evidence="1">
    <location>
        <begin position="791"/>
        <end position="810"/>
    </location>
</feature>
<dbReference type="OrthoDB" id="2504266at2759"/>
<accession>A0A5C5FU53</accession>
<feature type="compositionally biased region" description="Gly residues" evidence="1">
    <location>
        <begin position="178"/>
        <end position="191"/>
    </location>
</feature>
<dbReference type="Proteomes" id="UP000311382">
    <property type="component" value="Unassembled WGS sequence"/>
</dbReference>
<sequence length="867" mass="89022">MGDPPMDPAIVSAQRPNAVYTRAQLLALHASPLVPTKLDGMKDLAEWHGEFTDPPSPQVQQRHGLPSRPSDRDRDRGERSTPRRLHADASNSSPFANFGRFGVDGGLGEALEGTGSRRRARGAGLTDREREADKDVAPHLRGSASGRTGEPSSPIKERRGFELAAGGERERGDRLRSRGGGAGEGAGAGARGGERELRRRDDAELAAGQSRRDVRRGLGPADEGGWRNVGMSREEREKRLIRNQAPPSTAESGRRDRDRGDRGDRERGDRGDRADRDGPSGRSGRPAWMDDDSPSGSGSGAGSSPAWMDAPATGSLSFDGSGHVRDGEGNDNKASNAASRDRDRDRLAKSPLSTFSPAAGKNGIDSLQAFKAQMKERERKDREREMRAAGLSVEEDRPATASEPAAQEAAPAKSIFEDLGIARASQPPPGFEGTASSAASPPAAEGGRGSRFARFFDGKPAGQASPQQAAQQPPASAFSSLLGAAAGASSASGTSGGAAGPSKEDADSMARLLGMLQVSGARSSSPLVGRDNSAAQPQAMSPSPLASQVPSAVASPALTNASTRTADEGRASSRFNFSNKSAVASPATPAAPAAPGLQSPFLAAPAPPPGFGFASPQQQPAPSPADTRSPTQPQAQARVPPHSKEEGPRSGGPTHNGLSSPPFSPQGPPPPMPPQGGVPPQFFGQRFPPPPMPGQLPPGMQPPHFGFAPDGRPLPPPPPPPHPGMLPPFASPPLVRPNGPLSPPLASPNGVSPGGPGGGPPGGRPPFFPPGAPQMMFGPGPGPGPGGLMPHGPPPPGGPGGVMPFPPPPPHPHHHLQGRMPPPPPPPPMFTAGGNPGADLMALLNSGASGQRIGGDGPPQGVQVRPM</sequence>
<feature type="compositionally biased region" description="Basic and acidic residues" evidence="1">
    <location>
        <begin position="339"/>
        <end position="348"/>
    </location>
</feature>
<feature type="compositionally biased region" description="Basic and acidic residues" evidence="1">
    <location>
        <begin position="373"/>
        <end position="387"/>
    </location>
</feature>